<feature type="transmembrane region" description="Helical" evidence="9">
    <location>
        <begin position="27"/>
        <end position="44"/>
    </location>
</feature>
<evidence type="ECO:0000313" key="11">
    <source>
        <dbReference type="Proteomes" id="UP001472866"/>
    </source>
</evidence>
<feature type="transmembrane region" description="Helical" evidence="9">
    <location>
        <begin position="188"/>
        <end position="208"/>
    </location>
</feature>
<dbReference type="AlphaFoldDB" id="A0AAX4PEQ0"/>
<evidence type="ECO:0000256" key="7">
    <source>
        <dbReference type="ARBA" id="ARBA00023136"/>
    </source>
</evidence>
<dbReference type="EMBL" id="CP151510">
    <property type="protein sequence ID" value="WZN64840.1"/>
    <property type="molecule type" value="Genomic_DNA"/>
</dbReference>
<sequence length="256" mass="28318">MGADAVGEASPAMAAGRPPTYRQYKQAQVTITGFLAVLFVLGHLVLDQTTSFGNRIFMPILTVMLTSANEMVHGMWETSKEGGLARRAAVSVAAGTFFFCFAATCFGVPIRSLLDTANLGFFFSTLVAMPGACLLTEDLGQWKRSYATMKPQNTAERVCSELFLCSIAGSWLGAWVVPLDWNASWQRWPIPCFLGAVAGNLAGSAWVVRWLGRAQHKQEEQDRRRRKYESGARQKKLKEGAEDAPVCNESNWWMFM</sequence>
<dbReference type="Proteomes" id="UP001472866">
    <property type="component" value="Chromosome 10"/>
</dbReference>
<evidence type="ECO:0000256" key="9">
    <source>
        <dbReference type="SAM" id="Phobius"/>
    </source>
</evidence>
<keyword evidence="11" id="KW-1185">Reference proteome</keyword>
<evidence type="ECO:0000256" key="4">
    <source>
        <dbReference type="ARBA" id="ARBA00022692"/>
    </source>
</evidence>
<dbReference type="GO" id="GO:0005789">
    <property type="term" value="C:endoplasmic reticulum membrane"/>
    <property type="evidence" value="ECO:0007669"/>
    <property type="project" value="UniProtKB-SubCell"/>
</dbReference>
<proteinExistence type="predicted"/>
<keyword evidence="3" id="KW-0337">GPI-anchor biosynthesis</keyword>
<reference evidence="10 11" key="1">
    <citation type="submission" date="2024-03" db="EMBL/GenBank/DDBJ databases">
        <title>Complete genome sequence of the green alga Chloropicon roscoffensis RCC1871.</title>
        <authorList>
            <person name="Lemieux C."/>
            <person name="Pombert J.-F."/>
            <person name="Otis C."/>
            <person name="Turmel M."/>
        </authorList>
    </citation>
    <scope>NUCLEOTIDE SEQUENCE [LARGE SCALE GENOMIC DNA]</scope>
    <source>
        <strain evidence="10 11">RCC1871</strain>
    </source>
</reference>
<gene>
    <name evidence="10" type="ORF">HKI87_10g63970</name>
</gene>
<comment type="subcellular location">
    <subcellularLocation>
        <location evidence="1">Endoplasmic reticulum membrane</location>
        <topology evidence="1">Multi-pass membrane protein</topology>
    </subcellularLocation>
</comment>
<evidence type="ECO:0000256" key="6">
    <source>
        <dbReference type="ARBA" id="ARBA00022989"/>
    </source>
</evidence>
<evidence type="ECO:0000256" key="2">
    <source>
        <dbReference type="ARBA" id="ARBA00004687"/>
    </source>
</evidence>
<evidence type="ECO:0000256" key="5">
    <source>
        <dbReference type="ARBA" id="ARBA00022824"/>
    </source>
</evidence>
<dbReference type="InterPro" id="IPR009580">
    <property type="entry name" value="GPI_biosynthesis_protein_Pig-F"/>
</dbReference>
<name>A0AAX4PEQ0_9CHLO</name>
<keyword evidence="5" id="KW-0256">Endoplasmic reticulum</keyword>
<feature type="transmembrane region" description="Helical" evidence="9">
    <location>
        <begin position="116"/>
        <end position="137"/>
    </location>
</feature>
<protein>
    <submittedName>
        <fullName evidence="10">GPI biosynthesis protein Pig-F</fullName>
    </submittedName>
</protein>
<evidence type="ECO:0000256" key="8">
    <source>
        <dbReference type="SAM" id="MobiDB-lite"/>
    </source>
</evidence>
<feature type="region of interest" description="Disordered" evidence="8">
    <location>
        <begin position="221"/>
        <end position="242"/>
    </location>
</feature>
<feature type="transmembrane region" description="Helical" evidence="9">
    <location>
        <begin position="88"/>
        <end position="110"/>
    </location>
</feature>
<evidence type="ECO:0000256" key="1">
    <source>
        <dbReference type="ARBA" id="ARBA00004477"/>
    </source>
</evidence>
<keyword evidence="4 9" id="KW-0812">Transmembrane</keyword>
<dbReference type="GO" id="GO:0006506">
    <property type="term" value="P:GPI anchor biosynthetic process"/>
    <property type="evidence" value="ECO:0007669"/>
    <property type="project" value="UniProtKB-KW"/>
</dbReference>
<feature type="compositionally biased region" description="Basic and acidic residues" evidence="8">
    <location>
        <begin position="221"/>
        <end position="241"/>
    </location>
</feature>
<comment type="pathway">
    <text evidence="2">Glycolipid biosynthesis; glycosylphosphatidylinositol-anchor biosynthesis.</text>
</comment>
<evidence type="ECO:0000256" key="3">
    <source>
        <dbReference type="ARBA" id="ARBA00022502"/>
    </source>
</evidence>
<keyword evidence="7 9" id="KW-0472">Membrane</keyword>
<keyword evidence="6 9" id="KW-1133">Transmembrane helix</keyword>
<dbReference type="Pfam" id="PF06699">
    <property type="entry name" value="PIG-F"/>
    <property type="match status" value="1"/>
</dbReference>
<evidence type="ECO:0000313" key="10">
    <source>
        <dbReference type="EMBL" id="WZN64840.1"/>
    </source>
</evidence>
<organism evidence="10 11">
    <name type="scientific">Chloropicon roscoffensis</name>
    <dbReference type="NCBI Taxonomy" id="1461544"/>
    <lineage>
        <taxon>Eukaryota</taxon>
        <taxon>Viridiplantae</taxon>
        <taxon>Chlorophyta</taxon>
        <taxon>Chloropicophyceae</taxon>
        <taxon>Chloropicales</taxon>
        <taxon>Chloropicaceae</taxon>
        <taxon>Chloropicon</taxon>
    </lineage>
</organism>
<feature type="transmembrane region" description="Helical" evidence="9">
    <location>
        <begin position="158"/>
        <end position="176"/>
    </location>
</feature>
<accession>A0AAX4PEQ0</accession>